<keyword evidence="1" id="KW-0812">Transmembrane</keyword>
<proteinExistence type="predicted"/>
<evidence type="ECO:0000313" key="2">
    <source>
        <dbReference type="EMBL" id="KAE8351057.1"/>
    </source>
</evidence>
<gene>
    <name evidence="2" type="ORF">BDV28DRAFT_137960</name>
</gene>
<name>A0A5N6Z052_9EURO</name>
<organism evidence="2 3">
    <name type="scientific">Aspergillus coremiiformis</name>
    <dbReference type="NCBI Taxonomy" id="138285"/>
    <lineage>
        <taxon>Eukaryota</taxon>
        <taxon>Fungi</taxon>
        <taxon>Dikarya</taxon>
        <taxon>Ascomycota</taxon>
        <taxon>Pezizomycotina</taxon>
        <taxon>Eurotiomycetes</taxon>
        <taxon>Eurotiomycetidae</taxon>
        <taxon>Eurotiales</taxon>
        <taxon>Aspergillaceae</taxon>
        <taxon>Aspergillus</taxon>
        <taxon>Aspergillus subgen. Circumdati</taxon>
    </lineage>
</organism>
<feature type="transmembrane region" description="Helical" evidence="1">
    <location>
        <begin position="41"/>
        <end position="74"/>
    </location>
</feature>
<dbReference type="Proteomes" id="UP000327118">
    <property type="component" value="Unassembled WGS sequence"/>
</dbReference>
<protein>
    <submittedName>
        <fullName evidence="2">Uncharacterized protein</fullName>
    </submittedName>
</protein>
<keyword evidence="3" id="KW-1185">Reference proteome</keyword>
<keyword evidence="1" id="KW-0472">Membrane</keyword>
<keyword evidence="1" id="KW-1133">Transmembrane helix</keyword>
<dbReference type="EMBL" id="ML739190">
    <property type="protein sequence ID" value="KAE8351057.1"/>
    <property type="molecule type" value="Genomic_DNA"/>
</dbReference>
<dbReference type="AlphaFoldDB" id="A0A5N6Z052"/>
<sequence>MVGVSGVWMERSGYMGKKYSVWDMNRQWVCMVLRSTTTLTLMCSICFTIVLAVFICPSIPIFFFFLLFFILGFYDDVRAATESIK</sequence>
<evidence type="ECO:0000313" key="3">
    <source>
        <dbReference type="Proteomes" id="UP000327118"/>
    </source>
</evidence>
<evidence type="ECO:0000256" key="1">
    <source>
        <dbReference type="SAM" id="Phobius"/>
    </source>
</evidence>
<reference evidence="3" key="1">
    <citation type="submission" date="2019-04" db="EMBL/GenBank/DDBJ databases">
        <title>Friends and foes A comparative genomics studyof 23 Aspergillus species from section Flavi.</title>
        <authorList>
            <consortium name="DOE Joint Genome Institute"/>
            <person name="Kjaerbolling I."/>
            <person name="Vesth T."/>
            <person name="Frisvad J.C."/>
            <person name="Nybo J.L."/>
            <person name="Theobald S."/>
            <person name="Kildgaard S."/>
            <person name="Isbrandt T."/>
            <person name="Kuo A."/>
            <person name="Sato A."/>
            <person name="Lyhne E.K."/>
            <person name="Kogle M.E."/>
            <person name="Wiebenga A."/>
            <person name="Kun R.S."/>
            <person name="Lubbers R.J."/>
            <person name="Makela M.R."/>
            <person name="Barry K."/>
            <person name="Chovatia M."/>
            <person name="Clum A."/>
            <person name="Daum C."/>
            <person name="Haridas S."/>
            <person name="He G."/>
            <person name="LaButti K."/>
            <person name="Lipzen A."/>
            <person name="Mondo S."/>
            <person name="Riley R."/>
            <person name="Salamov A."/>
            <person name="Simmons B.A."/>
            <person name="Magnuson J.K."/>
            <person name="Henrissat B."/>
            <person name="Mortensen U.H."/>
            <person name="Larsen T.O."/>
            <person name="Devries R.P."/>
            <person name="Grigoriev I.V."/>
            <person name="Machida M."/>
            <person name="Baker S.E."/>
            <person name="Andersen M.R."/>
        </authorList>
    </citation>
    <scope>NUCLEOTIDE SEQUENCE [LARGE SCALE GENOMIC DNA]</scope>
    <source>
        <strain evidence="3">CBS 553.77</strain>
    </source>
</reference>
<accession>A0A5N6Z052</accession>